<sequence length="166" mass="19095">MGAIRQAYMMWKSLRLPWRKDVLAGVDLEGNLYFERSVRSAVRTRRHVLYKKNITVAEYNDQIIPIQWQAWMRHTRSQPPTIQELLHDVERRRRMAENVYRLATRETSQASAVAGPETVDTAQNSRSQPPTTTSRTSAPGESFEPEGWIPASANRAATRSNKKDKN</sequence>
<reference evidence="3" key="1">
    <citation type="submission" date="2022-07" db="EMBL/GenBank/DDBJ databases">
        <title>Phylogenomic reconstructions and comparative analyses of Kickxellomycotina fungi.</title>
        <authorList>
            <person name="Reynolds N.K."/>
            <person name="Stajich J.E."/>
            <person name="Barry K."/>
            <person name="Grigoriev I.V."/>
            <person name="Crous P."/>
            <person name="Smith M.E."/>
        </authorList>
    </citation>
    <scope>NUCLEOTIDE SEQUENCE</scope>
    <source>
        <strain evidence="3">BCRC 34297</strain>
    </source>
</reference>
<gene>
    <name evidence="3" type="ORF">GGI19_005891</name>
</gene>
<comment type="caution">
    <text evidence="3">The sequence shown here is derived from an EMBL/GenBank/DDBJ whole genome shotgun (WGS) entry which is preliminary data.</text>
</comment>
<keyword evidence="4" id="KW-1185">Reference proteome</keyword>
<evidence type="ECO:0000256" key="2">
    <source>
        <dbReference type="SAM" id="MobiDB-lite"/>
    </source>
</evidence>
<dbReference type="GO" id="GO:0005739">
    <property type="term" value="C:mitochondrion"/>
    <property type="evidence" value="ECO:0007669"/>
    <property type="project" value="TreeGrafter"/>
</dbReference>
<evidence type="ECO:0000313" key="3">
    <source>
        <dbReference type="EMBL" id="KAJ2748964.1"/>
    </source>
</evidence>
<dbReference type="GO" id="GO:0045271">
    <property type="term" value="C:respiratory chain complex I"/>
    <property type="evidence" value="ECO:0007669"/>
    <property type="project" value="InterPro"/>
</dbReference>
<dbReference type="GO" id="GO:0032981">
    <property type="term" value="P:mitochondrial respiratory chain complex I assembly"/>
    <property type="evidence" value="ECO:0007669"/>
    <property type="project" value="TreeGrafter"/>
</dbReference>
<organism evidence="3 4">
    <name type="scientific">Coemansia pectinata</name>
    <dbReference type="NCBI Taxonomy" id="1052879"/>
    <lineage>
        <taxon>Eukaryota</taxon>
        <taxon>Fungi</taxon>
        <taxon>Fungi incertae sedis</taxon>
        <taxon>Zoopagomycota</taxon>
        <taxon>Kickxellomycotina</taxon>
        <taxon>Kickxellomycetes</taxon>
        <taxon>Kickxellales</taxon>
        <taxon>Kickxellaceae</taxon>
        <taxon>Coemansia</taxon>
    </lineage>
</organism>
<evidence type="ECO:0000313" key="4">
    <source>
        <dbReference type="Proteomes" id="UP001140011"/>
    </source>
</evidence>
<dbReference type="InterPro" id="IPR007763">
    <property type="entry name" value="NDUFA12"/>
</dbReference>
<protein>
    <recommendedName>
        <fullName evidence="5">NADH dehydrogenase [ubiquinone] 1 alpha subcomplex subunit</fullName>
    </recommendedName>
</protein>
<comment type="similarity">
    <text evidence="1">Belongs to the complex I NDUFA12 subunit family.</text>
</comment>
<dbReference type="OrthoDB" id="10255576at2759"/>
<dbReference type="EMBL" id="JANBUH010000918">
    <property type="protein sequence ID" value="KAJ2748964.1"/>
    <property type="molecule type" value="Genomic_DNA"/>
</dbReference>
<evidence type="ECO:0000256" key="1">
    <source>
        <dbReference type="ARBA" id="ARBA00007355"/>
    </source>
</evidence>
<dbReference type="InterPro" id="IPR052618">
    <property type="entry name" value="ComplexI_NDUFA12"/>
</dbReference>
<feature type="region of interest" description="Disordered" evidence="2">
    <location>
        <begin position="106"/>
        <end position="166"/>
    </location>
</feature>
<proteinExistence type="inferred from homology"/>
<feature type="compositionally biased region" description="Low complexity" evidence="2">
    <location>
        <begin position="125"/>
        <end position="137"/>
    </location>
</feature>
<dbReference type="AlphaFoldDB" id="A0A9W8L820"/>
<dbReference type="Pfam" id="PF05071">
    <property type="entry name" value="NDUFA12"/>
    <property type="match status" value="1"/>
</dbReference>
<accession>A0A9W8L820</accession>
<name>A0A9W8L820_9FUNG</name>
<dbReference type="PANTHER" id="PTHR32470:SF2">
    <property type="entry name" value="NADH DEHYDROGENASE [UBIQUINONE] 1 ALPHA SUBCOMPLEX ASSEMBLY FACTOR 2"/>
    <property type="match status" value="1"/>
</dbReference>
<dbReference type="Proteomes" id="UP001140011">
    <property type="component" value="Unassembled WGS sequence"/>
</dbReference>
<evidence type="ECO:0008006" key="5">
    <source>
        <dbReference type="Google" id="ProtNLM"/>
    </source>
</evidence>
<dbReference type="PANTHER" id="PTHR32470">
    <property type="entry name" value="ADH DEHYDROGENASE [UBIQUINONE] 1 ALPHA SUBCOMPLEX ASSEMBLY FACTOR 2"/>
    <property type="match status" value="1"/>
</dbReference>